<keyword evidence="3" id="KW-1185">Reference proteome</keyword>
<evidence type="ECO:0000313" key="3">
    <source>
        <dbReference type="Proteomes" id="UP000294155"/>
    </source>
</evidence>
<name>A0A4Q5LD74_9BACT</name>
<organism evidence="2 3">
    <name type="scientific">Hymenobacter persicinus</name>
    <dbReference type="NCBI Taxonomy" id="2025506"/>
    <lineage>
        <taxon>Bacteria</taxon>
        <taxon>Pseudomonadati</taxon>
        <taxon>Bacteroidota</taxon>
        <taxon>Cytophagia</taxon>
        <taxon>Cytophagales</taxon>
        <taxon>Hymenobacteraceae</taxon>
        <taxon>Hymenobacter</taxon>
    </lineage>
</organism>
<keyword evidence="1" id="KW-1133">Transmembrane helix</keyword>
<keyword evidence="1" id="KW-0472">Membrane</keyword>
<feature type="transmembrane region" description="Helical" evidence="1">
    <location>
        <begin position="84"/>
        <end position="106"/>
    </location>
</feature>
<feature type="transmembrane region" description="Helical" evidence="1">
    <location>
        <begin position="48"/>
        <end position="72"/>
    </location>
</feature>
<dbReference type="AlphaFoldDB" id="A0A4Q5LD74"/>
<accession>A0A4Q5LD74</accession>
<dbReference type="Proteomes" id="UP000294155">
    <property type="component" value="Unassembled WGS sequence"/>
</dbReference>
<reference evidence="2 3" key="1">
    <citation type="submission" date="2019-02" db="EMBL/GenBank/DDBJ databases">
        <title>Bacterial novel species isolated from soil.</title>
        <authorList>
            <person name="Jung H.-Y."/>
        </authorList>
    </citation>
    <scope>NUCLEOTIDE SEQUENCE [LARGE SCALE GENOMIC DNA]</scope>
    <source>
        <strain evidence="2 3">1-3-3-3</strain>
    </source>
</reference>
<gene>
    <name evidence="2" type="ORF">EWM57_09990</name>
</gene>
<proteinExistence type="predicted"/>
<sequence>MNILQIQQLMRRVTPRLLGWALGGLVGVLVLSPFTLGLLSDEQVASRMFAYLVGLCLLPLPWIGPYVAWQLANQVTSPFWKAGWRFLTVAGCAGALLASIGIYWGVAFTLG</sequence>
<protein>
    <submittedName>
        <fullName evidence="2">Uncharacterized protein</fullName>
    </submittedName>
</protein>
<evidence type="ECO:0000313" key="2">
    <source>
        <dbReference type="EMBL" id="RYU79732.1"/>
    </source>
</evidence>
<feature type="transmembrane region" description="Helical" evidence="1">
    <location>
        <begin position="17"/>
        <end position="36"/>
    </location>
</feature>
<keyword evidence="1" id="KW-0812">Transmembrane</keyword>
<evidence type="ECO:0000256" key="1">
    <source>
        <dbReference type="SAM" id="Phobius"/>
    </source>
</evidence>
<dbReference type="RefSeq" id="WP_129921003.1">
    <property type="nucleotide sequence ID" value="NZ_SEWE01000017.1"/>
</dbReference>
<dbReference type="EMBL" id="SEWE01000017">
    <property type="protein sequence ID" value="RYU79732.1"/>
    <property type="molecule type" value="Genomic_DNA"/>
</dbReference>
<comment type="caution">
    <text evidence="2">The sequence shown here is derived from an EMBL/GenBank/DDBJ whole genome shotgun (WGS) entry which is preliminary data.</text>
</comment>